<accession>A0A143QNY2</accession>
<name>A0A143QNY2_RHOFA</name>
<dbReference type="RefSeq" id="WP_048320234.1">
    <property type="nucleotide sequence ID" value="NZ_CP015220.1"/>
</dbReference>
<evidence type="ECO:0000313" key="1">
    <source>
        <dbReference type="EMBL" id="AMY24649.1"/>
    </source>
</evidence>
<dbReference type="OrthoDB" id="5191158at2"/>
<reference evidence="2" key="2">
    <citation type="submission" date="2016-04" db="EMBL/GenBank/DDBJ databases">
        <title>Complete Genome and Plasmid Sequences for Rhodococcus fascians D188 and Draft Sequences for Rhodococcus spp. Isolates PBTS 1 and PBTS 2.</title>
        <authorList>
            <person name="Stamer R."/>
            <person name="Vereecke D."/>
            <person name="Zhang Y."/>
            <person name="Schilkey F."/>
            <person name="Devitt N."/>
            <person name="Randall J."/>
        </authorList>
    </citation>
    <scope>NUCLEOTIDE SEQUENCE [LARGE SCALE GENOMIC DNA]</scope>
    <source>
        <strain evidence="2">PBTS2</strain>
    </source>
</reference>
<organism evidence="1 2">
    <name type="scientific">Rhodococcoides fascians</name>
    <name type="common">Rhodococcus fascians</name>
    <dbReference type="NCBI Taxonomy" id="1828"/>
    <lineage>
        <taxon>Bacteria</taxon>
        <taxon>Bacillati</taxon>
        <taxon>Actinomycetota</taxon>
        <taxon>Actinomycetes</taxon>
        <taxon>Mycobacteriales</taxon>
        <taxon>Nocardiaceae</taxon>
        <taxon>Rhodococcoides</taxon>
    </lineage>
</organism>
<evidence type="ECO:0000313" key="2">
    <source>
        <dbReference type="Proteomes" id="UP000076038"/>
    </source>
</evidence>
<keyword evidence="2" id="KW-1185">Reference proteome</keyword>
<dbReference type="PATRIC" id="fig|1653479.3.peg.3407"/>
<proteinExistence type="predicted"/>
<sequence length="129" mass="14343">MSAAASRREQIRRAGRGKWQSVSVTRLALRYAQLWGGTARFDDEFSIFVCTGLRGGFGRGGTTFGGAYLTANNTARRVLRHEAIHADQWARFGLTFPFRYIVEEARHRGSANRFEIEAGLADGGYRPTG</sequence>
<gene>
    <name evidence="1" type="ORF">A3Q41_03358</name>
</gene>
<evidence type="ECO:0008006" key="3">
    <source>
        <dbReference type="Google" id="ProtNLM"/>
    </source>
</evidence>
<dbReference type="EMBL" id="CP015220">
    <property type="protein sequence ID" value="AMY24649.1"/>
    <property type="molecule type" value="Genomic_DNA"/>
</dbReference>
<protein>
    <recommendedName>
        <fullName evidence="3">Fe-S oxidoreductase</fullName>
    </recommendedName>
</protein>
<dbReference type="AlphaFoldDB" id="A0A143QNY2"/>
<dbReference type="Proteomes" id="UP000076038">
    <property type="component" value="Chromosome"/>
</dbReference>
<dbReference type="KEGG" id="rhs:A3Q41_03358"/>
<reference evidence="1 2" key="1">
    <citation type="journal article" date="2016" name="Genome Announc.">
        <title>Complete Genome and Plasmid Sequences for Rhodococcus fascians D188 and Draft Sequences for Rhodococcus Isolates PBTS 1 and PBTS 2.</title>
        <authorList>
            <person name="Stamler R.A."/>
            <person name="Vereecke D."/>
            <person name="Zhang Y."/>
            <person name="Schilkey F."/>
            <person name="Devitt N."/>
            <person name="Randall J.J."/>
        </authorList>
    </citation>
    <scope>NUCLEOTIDE SEQUENCE [LARGE SCALE GENOMIC DNA]</scope>
    <source>
        <strain evidence="1 2">PBTS2</strain>
    </source>
</reference>